<dbReference type="Proteomes" id="UP001597032">
    <property type="component" value="Unassembled WGS sequence"/>
</dbReference>
<name>A0ABW2Z5N6_9FLAO</name>
<keyword evidence="2" id="KW-0328">Glycosyltransferase</keyword>
<reference evidence="3" key="1">
    <citation type="journal article" date="2019" name="Int. J. Syst. Evol. Microbiol.">
        <title>The Global Catalogue of Microorganisms (GCM) 10K type strain sequencing project: providing services to taxonomists for standard genome sequencing and annotation.</title>
        <authorList>
            <consortium name="The Broad Institute Genomics Platform"/>
            <consortium name="The Broad Institute Genome Sequencing Center for Infectious Disease"/>
            <person name="Wu L."/>
            <person name="Ma J."/>
        </authorList>
    </citation>
    <scope>NUCLEOTIDE SEQUENCE [LARGE SCALE GENOMIC DNA]</scope>
    <source>
        <strain evidence="3">CCUG 60022</strain>
    </source>
</reference>
<dbReference type="InterPro" id="IPR001173">
    <property type="entry name" value="Glyco_trans_2-like"/>
</dbReference>
<dbReference type="EC" id="2.4.-.-" evidence="2"/>
<dbReference type="SUPFAM" id="SSF53448">
    <property type="entry name" value="Nucleotide-diphospho-sugar transferases"/>
    <property type="match status" value="1"/>
</dbReference>
<dbReference type="GO" id="GO:0016757">
    <property type="term" value="F:glycosyltransferase activity"/>
    <property type="evidence" value="ECO:0007669"/>
    <property type="project" value="UniProtKB-KW"/>
</dbReference>
<evidence type="ECO:0000259" key="1">
    <source>
        <dbReference type="Pfam" id="PF00535"/>
    </source>
</evidence>
<proteinExistence type="predicted"/>
<sequence length="257" mass="29706">MAKIVSIITINYNNQLGLQKTMDSVLAQQWRNFEYLVIDGGSTDESIPIIKANEKHIDYWVSEKDSGIFNAMNKGIKKATGNYLLFLNSGDVLNGATALLDFIKHPNFKGDIIYGDYVFENGQKIYPDGLTPLFFVKSSLPHQSTFFKSTIFDEMGSYDETYKIAADRAFYIKCFLSEKYSFTHIQYPLTIFDLSGISNNLRFKKEKEAEDETIFKKYYGIFYSDYKHYLKLEKELAALKRSTIKGILKRIKKRLKL</sequence>
<comment type="caution">
    <text evidence="2">The sequence shown here is derived from an EMBL/GenBank/DDBJ whole genome shotgun (WGS) entry which is preliminary data.</text>
</comment>
<evidence type="ECO:0000313" key="3">
    <source>
        <dbReference type="Proteomes" id="UP001597032"/>
    </source>
</evidence>
<organism evidence="2 3">
    <name type="scientific">Lutibacter aestuarii</name>
    <dbReference type="NCBI Taxonomy" id="861111"/>
    <lineage>
        <taxon>Bacteria</taxon>
        <taxon>Pseudomonadati</taxon>
        <taxon>Bacteroidota</taxon>
        <taxon>Flavobacteriia</taxon>
        <taxon>Flavobacteriales</taxon>
        <taxon>Flavobacteriaceae</taxon>
        <taxon>Lutibacter</taxon>
    </lineage>
</organism>
<accession>A0ABW2Z5N6</accession>
<dbReference type="CDD" id="cd06433">
    <property type="entry name" value="GT_2_WfgS_like"/>
    <property type="match status" value="1"/>
</dbReference>
<dbReference type="RefSeq" id="WP_386782373.1">
    <property type="nucleotide sequence ID" value="NZ_JBHTIC010000008.1"/>
</dbReference>
<dbReference type="Gene3D" id="3.90.550.10">
    <property type="entry name" value="Spore Coat Polysaccharide Biosynthesis Protein SpsA, Chain A"/>
    <property type="match status" value="1"/>
</dbReference>
<gene>
    <name evidence="2" type="ORF">ACFQZW_08510</name>
</gene>
<keyword evidence="2" id="KW-0808">Transferase</keyword>
<feature type="domain" description="Glycosyltransferase 2-like" evidence="1">
    <location>
        <begin position="6"/>
        <end position="105"/>
    </location>
</feature>
<protein>
    <submittedName>
        <fullName evidence="2">Glycosyltransferase family 2 protein</fullName>
        <ecNumber evidence="2">2.4.-.-</ecNumber>
    </submittedName>
</protein>
<dbReference type="InterPro" id="IPR029044">
    <property type="entry name" value="Nucleotide-diphossugar_trans"/>
</dbReference>
<dbReference type="Pfam" id="PF00535">
    <property type="entry name" value="Glycos_transf_2"/>
    <property type="match status" value="1"/>
</dbReference>
<evidence type="ECO:0000313" key="2">
    <source>
        <dbReference type="EMBL" id="MFD0762121.1"/>
    </source>
</evidence>
<keyword evidence="3" id="KW-1185">Reference proteome</keyword>
<dbReference type="EMBL" id="JBHTIC010000008">
    <property type="protein sequence ID" value="MFD0762121.1"/>
    <property type="molecule type" value="Genomic_DNA"/>
</dbReference>
<dbReference type="PANTHER" id="PTHR22916">
    <property type="entry name" value="GLYCOSYLTRANSFERASE"/>
    <property type="match status" value="1"/>
</dbReference>
<dbReference type="PANTHER" id="PTHR22916:SF67">
    <property type="entry name" value="COLANIC ACID BIOSYNTHESIS GLYCOSYL TRANSFERASE WCAE-RELATED"/>
    <property type="match status" value="1"/>
</dbReference>